<reference evidence="2" key="1">
    <citation type="journal article" date="2014" name="Front. Microbiol.">
        <title>High frequency of phylogenetically diverse reductive dehalogenase-homologous genes in deep subseafloor sedimentary metagenomes.</title>
        <authorList>
            <person name="Kawai M."/>
            <person name="Futagami T."/>
            <person name="Toyoda A."/>
            <person name="Takaki Y."/>
            <person name="Nishi S."/>
            <person name="Hori S."/>
            <person name="Arai W."/>
            <person name="Tsubouchi T."/>
            <person name="Morono Y."/>
            <person name="Uchiyama I."/>
            <person name="Ito T."/>
            <person name="Fujiyama A."/>
            <person name="Inagaki F."/>
            <person name="Takami H."/>
        </authorList>
    </citation>
    <scope>NUCLEOTIDE SEQUENCE</scope>
    <source>
        <strain evidence="2">Expedition CK06-06</strain>
    </source>
</reference>
<dbReference type="GO" id="GO:0016779">
    <property type="term" value="F:nucleotidyltransferase activity"/>
    <property type="evidence" value="ECO:0007669"/>
    <property type="project" value="UniProtKB-ARBA"/>
</dbReference>
<feature type="non-terminal residue" evidence="2">
    <location>
        <position position="174"/>
    </location>
</feature>
<dbReference type="Gene3D" id="3.90.550.10">
    <property type="entry name" value="Spore Coat Polysaccharide Biosynthesis Protein SpsA, Chain A"/>
    <property type="match status" value="1"/>
</dbReference>
<name>X1N5D7_9ZZZZ</name>
<sequence>MRVAAIVLAAGKSSRMGRNKLLLEVEGRTILDRILDAIKASAVDEAVVVLGHDPGSIRPIVEAHGVSTVFNPEHEKGMTSSFQAGLREVTVDAAFLVLGDQLGLEPALLDEMVELMVSDPGALIISPVHDGRRGHPVLFRRSLFSEILSLGEGGTMKGIVLRHEEDHKSVRGSM</sequence>
<dbReference type="InterPro" id="IPR029044">
    <property type="entry name" value="Nucleotide-diphossugar_trans"/>
</dbReference>
<gene>
    <name evidence="2" type="ORF">S06H3_42455</name>
</gene>
<dbReference type="SUPFAM" id="SSF53448">
    <property type="entry name" value="Nucleotide-diphospho-sugar transferases"/>
    <property type="match status" value="1"/>
</dbReference>
<comment type="caution">
    <text evidence="2">The sequence shown here is derived from an EMBL/GenBank/DDBJ whole genome shotgun (WGS) entry which is preliminary data.</text>
</comment>
<organism evidence="2">
    <name type="scientific">marine sediment metagenome</name>
    <dbReference type="NCBI Taxonomy" id="412755"/>
    <lineage>
        <taxon>unclassified sequences</taxon>
        <taxon>metagenomes</taxon>
        <taxon>ecological metagenomes</taxon>
    </lineage>
</organism>
<feature type="domain" description="MobA-like NTP transferase" evidence="1">
    <location>
        <begin position="5"/>
        <end position="163"/>
    </location>
</feature>
<dbReference type="PANTHER" id="PTHR43777:SF1">
    <property type="entry name" value="MOLYBDENUM COFACTOR CYTIDYLYLTRANSFERASE"/>
    <property type="match status" value="1"/>
</dbReference>
<evidence type="ECO:0000313" key="2">
    <source>
        <dbReference type="EMBL" id="GAI38808.1"/>
    </source>
</evidence>
<accession>X1N5D7</accession>
<evidence type="ECO:0000259" key="1">
    <source>
        <dbReference type="Pfam" id="PF12804"/>
    </source>
</evidence>
<proteinExistence type="predicted"/>
<dbReference type="EMBL" id="BARV01026250">
    <property type="protein sequence ID" value="GAI38808.1"/>
    <property type="molecule type" value="Genomic_DNA"/>
</dbReference>
<dbReference type="Pfam" id="PF12804">
    <property type="entry name" value="NTP_transf_3"/>
    <property type="match status" value="1"/>
</dbReference>
<dbReference type="InterPro" id="IPR025877">
    <property type="entry name" value="MobA-like_NTP_Trfase"/>
</dbReference>
<dbReference type="PANTHER" id="PTHR43777">
    <property type="entry name" value="MOLYBDENUM COFACTOR CYTIDYLYLTRANSFERASE"/>
    <property type="match status" value="1"/>
</dbReference>
<protein>
    <recommendedName>
        <fullName evidence="1">MobA-like NTP transferase domain-containing protein</fullName>
    </recommendedName>
</protein>
<dbReference type="AlphaFoldDB" id="X1N5D7"/>
<dbReference type="CDD" id="cd04182">
    <property type="entry name" value="GT_2_like_f"/>
    <property type="match status" value="1"/>
</dbReference>